<dbReference type="InterPro" id="IPR011009">
    <property type="entry name" value="Kinase-like_dom_sf"/>
</dbReference>
<dbReference type="InterPro" id="IPR004147">
    <property type="entry name" value="ABC1_dom"/>
</dbReference>
<dbReference type="PANTHER" id="PTHR10566">
    <property type="entry name" value="CHAPERONE-ACTIVITY OF BC1 COMPLEX CABC1 -RELATED"/>
    <property type="match status" value="1"/>
</dbReference>
<comment type="similarity">
    <text evidence="1">Belongs to the protein kinase superfamily. ADCK protein kinase family.</text>
</comment>
<keyword evidence="2" id="KW-0472">Membrane</keyword>
<name>A0A975J3C8_9BACT</name>
<keyword evidence="4" id="KW-0808">Transferase</keyword>
<evidence type="ECO:0000256" key="2">
    <source>
        <dbReference type="SAM" id="Phobius"/>
    </source>
</evidence>
<keyword evidence="2" id="KW-0812">Transmembrane</keyword>
<evidence type="ECO:0000313" key="4">
    <source>
        <dbReference type="EMBL" id="QUE53222.1"/>
    </source>
</evidence>
<evidence type="ECO:0000259" key="3">
    <source>
        <dbReference type="Pfam" id="PF03109"/>
    </source>
</evidence>
<dbReference type="InterPro" id="IPR018042">
    <property type="entry name" value="Aspartate_kinase_CS"/>
</dbReference>
<dbReference type="Pfam" id="PF03109">
    <property type="entry name" value="ABC1"/>
    <property type="match status" value="1"/>
</dbReference>
<keyword evidence="4" id="KW-0418">Kinase</keyword>
<dbReference type="EMBL" id="CP073100">
    <property type="protein sequence ID" value="QUE53222.1"/>
    <property type="molecule type" value="Genomic_DNA"/>
</dbReference>
<keyword evidence="2" id="KW-1133">Transmembrane helix</keyword>
<organism evidence="4 5">
    <name type="scientific">Luteolibacter ambystomatis</name>
    <dbReference type="NCBI Taxonomy" id="2824561"/>
    <lineage>
        <taxon>Bacteria</taxon>
        <taxon>Pseudomonadati</taxon>
        <taxon>Verrucomicrobiota</taxon>
        <taxon>Verrucomicrobiia</taxon>
        <taxon>Verrucomicrobiales</taxon>
        <taxon>Verrucomicrobiaceae</taxon>
        <taxon>Luteolibacter</taxon>
    </lineage>
</organism>
<sequence length="551" mass="61143">MDLSPKHLIRYKDIALLLIKYGGSSLSTDPQLRAMVHPEDQDGGEEVGENKGTDLASDLERLGPAFVKIGQLLSTRADLLPPRILEPLCRLQDHVEPIPFEEVKQRIEEELGVRISKAFDQFDEKPTASASLGQVHRALLRDGREVAVKVQRPHIRKRIFEDLDSFESISAFLDEHTDFGRKYQTARIVEQFRSRLVGELDYTREADNLVELKHNLRDFDRLRVPDVIRDYTTSRVLTMEFLAGTKVTALSGAVLTDLRGETLAEQLFRAYLKQILIDGFFHADPHPGNLLLTPGREIAIMDLGMTGRVQARMRDHLMHLLAGISEGNGVQVAEAAMNIGISPSEGLDRNAFISRVEDIVGAAKSRRLEDINMGFIVMAVTKACADAGIGIPGEISLIGKTLMNLDSVGAALSPHFNPHEAIRRNLAELGNARMRDTLTSANFLGILTEVKDFVTQLPGRMNRILDLVSDNKLRVKVDSIDEKTLMVGLQKVANRITMGLILAAFIVGSSMLARIETTFRLFGYPGLAMVFFLVAAAGGILLLAQIYFKDR</sequence>
<dbReference type="GO" id="GO:0004072">
    <property type="term" value="F:aspartate kinase activity"/>
    <property type="evidence" value="ECO:0007669"/>
    <property type="project" value="InterPro"/>
</dbReference>
<dbReference type="PROSITE" id="PS00324">
    <property type="entry name" value="ASPARTOKINASE"/>
    <property type="match status" value="1"/>
</dbReference>
<dbReference type="SUPFAM" id="SSF56112">
    <property type="entry name" value="Protein kinase-like (PK-like)"/>
    <property type="match status" value="1"/>
</dbReference>
<dbReference type="CDD" id="cd05121">
    <property type="entry name" value="ABC1_ADCK3-like"/>
    <property type="match status" value="1"/>
</dbReference>
<proteinExistence type="inferred from homology"/>
<dbReference type="Proteomes" id="UP000676169">
    <property type="component" value="Chromosome"/>
</dbReference>
<dbReference type="InterPro" id="IPR050154">
    <property type="entry name" value="UbiB_kinase"/>
</dbReference>
<gene>
    <name evidence="4" type="ORF">KBB96_10050</name>
</gene>
<dbReference type="KEGG" id="lamb:KBB96_10050"/>
<dbReference type="PANTHER" id="PTHR10566:SF113">
    <property type="entry name" value="PROTEIN ACTIVITY OF BC1 COMPLEX KINASE 7, CHLOROPLASTIC"/>
    <property type="match status" value="1"/>
</dbReference>
<evidence type="ECO:0000256" key="1">
    <source>
        <dbReference type="ARBA" id="ARBA00009670"/>
    </source>
</evidence>
<protein>
    <submittedName>
        <fullName evidence="4">AarF/ABC1/UbiB kinase family protein</fullName>
    </submittedName>
</protein>
<dbReference type="AlphaFoldDB" id="A0A975J3C8"/>
<reference evidence="4" key="1">
    <citation type="submission" date="2021-04" db="EMBL/GenBank/DDBJ databases">
        <title>Luteolibacter sp. 32A isolated from the skin of an Anderson's salamander (Ambystoma andersonii).</title>
        <authorList>
            <person name="Spergser J."/>
            <person name="Busse H.-J."/>
        </authorList>
    </citation>
    <scope>NUCLEOTIDE SEQUENCE</scope>
    <source>
        <strain evidence="4">32A</strain>
    </source>
</reference>
<feature type="domain" description="ABC1 atypical kinase-like" evidence="3">
    <location>
        <begin position="90"/>
        <end position="334"/>
    </location>
</feature>
<evidence type="ECO:0000313" key="5">
    <source>
        <dbReference type="Proteomes" id="UP000676169"/>
    </source>
</evidence>
<dbReference type="RefSeq" id="WP_211634564.1">
    <property type="nucleotide sequence ID" value="NZ_CP073100.1"/>
</dbReference>
<accession>A0A975J3C8</accession>
<feature type="transmembrane region" description="Helical" evidence="2">
    <location>
        <begin position="527"/>
        <end position="548"/>
    </location>
</feature>
<feature type="transmembrane region" description="Helical" evidence="2">
    <location>
        <begin position="496"/>
        <end position="515"/>
    </location>
</feature>
<dbReference type="GO" id="GO:0008652">
    <property type="term" value="P:amino acid biosynthetic process"/>
    <property type="evidence" value="ECO:0007669"/>
    <property type="project" value="InterPro"/>
</dbReference>
<keyword evidence="5" id="KW-1185">Reference proteome</keyword>